<dbReference type="Proteomes" id="UP000253562">
    <property type="component" value="Unassembled WGS sequence"/>
</dbReference>
<name>A0A368KNA2_9BACT</name>
<dbReference type="InterPro" id="IPR045584">
    <property type="entry name" value="Pilin-like"/>
</dbReference>
<feature type="signal peptide" evidence="1">
    <location>
        <begin position="1"/>
        <end position="25"/>
    </location>
</feature>
<dbReference type="SUPFAM" id="SSF54523">
    <property type="entry name" value="Pili subunits"/>
    <property type="match status" value="1"/>
</dbReference>
<organism evidence="3 4">
    <name type="scientific">Bremerella cremea</name>
    <dbReference type="NCBI Taxonomy" id="1031537"/>
    <lineage>
        <taxon>Bacteria</taxon>
        <taxon>Pseudomonadati</taxon>
        <taxon>Planctomycetota</taxon>
        <taxon>Planctomycetia</taxon>
        <taxon>Pirellulales</taxon>
        <taxon>Pirellulaceae</taxon>
        <taxon>Bremerella</taxon>
    </lineage>
</organism>
<dbReference type="Gene3D" id="3.30.700.10">
    <property type="entry name" value="Glycoprotein, Type 4 Pilin"/>
    <property type="match status" value="1"/>
</dbReference>
<feature type="chain" id="PRO_5016925567" evidence="1">
    <location>
        <begin position="26"/>
        <end position="573"/>
    </location>
</feature>
<evidence type="ECO:0000313" key="3">
    <source>
        <dbReference type="EMBL" id="RCS41423.1"/>
    </source>
</evidence>
<keyword evidence="1" id="KW-0732">Signal</keyword>
<dbReference type="InterPro" id="IPR011453">
    <property type="entry name" value="DUF1559"/>
</dbReference>
<comment type="caution">
    <text evidence="3">The sequence shown here is derived from an EMBL/GenBank/DDBJ whole genome shotgun (WGS) entry which is preliminary data.</text>
</comment>
<proteinExistence type="predicted"/>
<dbReference type="AlphaFoldDB" id="A0A368KNA2"/>
<dbReference type="PANTHER" id="PTHR30093:SF2">
    <property type="entry name" value="TYPE II SECRETION SYSTEM PROTEIN H"/>
    <property type="match status" value="1"/>
</dbReference>
<dbReference type="OrthoDB" id="285651at2"/>
<evidence type="ECO:0000313" key="4">
    <source>
        <dbReference type="Proteomes" id="UP000253562"/>
    </source>
</evidence>
<dbReference type="PANTHER" id="PTHR30093">
    <property type="entry name" value="GENERAL SECRETION PATHWAY PROTEIN G"/>
    <property type="match status" value="1"/>
</dbReference>
<feature type="domain" description="DUF1559" evidence="2">
    <location>
        <begin position="361"/>
        <end position="515"/>
    </location>
</feature>
<dbReference type="EMBL" id="QPEX01000045">
    <property type="protein sequence ID" value="RCS41423.1"/>
    <property type="molecule type" value="Genomic_DNA"/>
</dbReference>
<reference evidence="3 4" key="1">
    <citation type="submission" date="2018-07" db="EMBL/GenBank/DDBJ databases">
        <title>Comparative genomes isolates from brazilian mangrove.</title>
        <authorList>
            <person name="De Araujo J.E."/>
            <person name="Taketani R.G."/>
            <person name="Silva M.C.P."/>
            <person name="Lourenco M.V."/>
            <person name="Oliveira V.M."/>
            <person name="Andreote F.D."/>
        </authorList>
    </citation>
    <scope>NUCLEOTIDE SEQUENCE [LARGE SCALE GENOMIC DNA]</scope>
    <source>
        <strain evidence="3 4">HEX PRIS-MGV</strain>
    </source>
</reference>
<evidence type="ECO:0000259" key="2">
    <source>
        <dbReference type="Pfam" id="PF07596"/>
    </source>
</evidence>
<gene>
    <name evidence="3" type="ORF">DTL42_22975</name>
</gene>
<sequence>MQSLRHAILVGFLSALMAVPPSALVAQEQAASAPKTKIAGLSFIPENAVGIIQVQADRILTSPYIWAYPVEVVEAYGKKYFGFNPMKITGITLVMTPPFEGEEEPEGYAIVQTSETLNEETFFAGIGSLVDYVATRDDLDDFFPTLKGKVFAVEDFPGEMCCAHLLDEHTFLIGMQAIVADIAEAGPNAPITTPAKLLAENTQDADLSAILNMAPVRDLINQSLEKEEIPAEFAEVRQIPNDTESISVRINLIESSAAALKLNAVDEAAAKRLETLINSALDKGKQLANQAAEMDLQSENPLQVAMGKYQVRTNTQMFENLKPTREGKSLVLKHEQDPNTVVGTNVMIMGVMVGLLLPAVQQARAAARRVQSTNNMKQIGLAMHNYHDTVQALPAQASTGKDGKKLLSWRVHILPFLEQQELYEQFHLDEPWDSEHNKQLIQFMPDTFKDPVSTAPEYHTTYLVPLGKNMAFEQPTPETKEKWPTGVRFRDFSDGISNTALLLNVNDDAAVIWTKPDDLEIDLTKPWNHLDKSMHLELQVLRADGSILALPTEMSGEFLQLLLQRNDGKPLPW</sequence>
<dbReference type="Pfam" id="PF07596">
    <property type="entry name" value="SBP_bac_10"/>
    <property type="match status" value="1"/>
</dbReference>
<evidence type="ECO:0000256" key="1">
    <source>
        <dbReference type="SAM" id="SignalP"/>
    </source>
</evidence>
<accession>A0A368KNA2</accession>
<protein>
    <submittedName>
        <fullName evidence="3">DUF1559 domain-containing protein</fullName>
    </submittedName>
</protein>
<dbReference type="RefSeq" id="WP_114372613.1">
    <property type="nucleotide sequence ID" value="NZ_QPEX01000045.1"/>
</dbReference>